<dbReference type="InterPro" id="IPR011990">
    <property type="entry name" value="TPR-like_helical_dom_sf"/>
</dbReference>
<evidence type="ECO:0000256" key="1">
    <source>
        <dbReference type="ARBA" id="ARBA00022737"/>
    </source>
</evidence>
<keyword evidence="2 3" id="KW-0802">TPR repeat</keyword>
<dbReference type="GO" id="GO:0046813">
    <property type="term" value="P:receptor-mediated virion attachment to host cell"/>
    <property type="evidence" value="ECO:0007669"/>
    <property type="project" value="TreeGrafter"/>
</dbReference>
<evidence type="ECO:0000313" key="4">
    <source>
        <dbReference type="EMBL" id="PRY85357.1"/>
    </source>
</evidence>
<reference evidence="4 5" key="1">
    <citation type="submission" date="2018-03" db="EMBL/GenBank/DDBJ databases">
        <title>Genomic Encyclopedia of Archaeal and Bacterial Type Strains, Phase II (KMG-II): from individual species to whole genera.</title>
        <authorList>
            <person name="Goeker M."/>
        </authorList>
    </citation>
    <scope>NUCLEOTIDE SEQUENCE [LARGE SCALE GENOMIC DNA]</scope>
    <source>
        <strain evidence="4 5">DSM 100212</strain>
    </source>
</reference>
<dbReference type="EMBL" id="PVTQ01000016">
    <property type="protein sequence ID" value="PRY85357.1"/>
    <property type="molecule type" value="Genomic_DNA"/>
</dbReference>
<dbReference type="Gene3D" id="1.25.40.10">
    <property type="entry name" value="Tetratricopeptide repeat domain"/>
    <property type="match status" value="1"/>
</dbReference>
<name>A0A2T0WF70_9RHOB</name>
<proteinExistence type="predicted"/>
<dbReference type="PROSITE" id="PS50005">
    <property type="entry name" value="TPR"/>
    <property type="match status" value="2"/>
</dbReference>
<dbReference type="InterPro" id="IPR019734">
    <property type="entry name" value="TPR_rpt"/>
</dbReference>
<dbReference type="Pfam" id="PF13432">
    <property type="entry name" value="TPR_16"/>
    <property type="match status" value="1"/>
</dbReference>
<dbReference type="SMART" id="SM00028">
    <property type="entry name" value="TPR"/>
    <property type="match status" value="2"/>
</dbReference>
<dbReference type="GO" id="GO:0009279">
    <property type="term" value="C:cell outer membrane"/>
    <property type="evidence" value="ECO:0007669"/>
    <property type="project" value="TreeGrafter"/>
</dbReference>
<feature type="repeat" description="TPR" evidence="3">
    <location>
        <begin position="114"/>
        <end position="147"/>
    </location>
</feature>
<dbReference type="InterPro" id="IPR050498">
    <property type="entry name" value="Ycf3"/>
</dbReference>
<dbReference type="Proteomes" id="UP000238392">
    <property type="component" value="Unassembled WGS sequence"/>
</dbReference>
<organism evidence="4 5">
    <name type="scientific">Donghicola tyrosinivorans</name>
    <dbReference type="NCBI Taxonomy" id="1652492"/>
    <lineage>
        <taxon>Bacteria</taxon>
        <taxon>Pseudomonadati</taxon>
        <taxon>Pseudomonadota</taxon>
        <taxon>Alphaproteobacteria</taxon>
        <taxon>Rhodobacterales</taxon>
        <taxon>Roseobacteraceae</taxon>
        <taxon>Donghicola</taxon>
    </lineage>
</organism>
<dbReference type="PROSITE" id="PS51257">
    <property type="entry name" value="PROKAR_LIPOPROTEIN"/>
    <property type="match status" value="1"/>
</dbReference>
<evidence type="ECO:0000313" key="5">
    <source>
        <dbReference type="Proteomes" id="UP000238392"/>
    </source>
</evidence>
<dbReference type="PANTHER" id="PTHR44858:SF1">
    <property type="entry name" value="UDP-N-ACETYLGLUCOSAMINE--PEPTIDE N-ACETYLGLUCOSAMINYLTRANSFERASE SPINDLY-RELATED"/>
    <property type="match status" value="1"/>
</dbReference>
<keyword evidence="5" id="KW-1185">Reference proteome</keyword>
<dbReference type="PANTHER" id="PTHR44858">
    <property type="entry name" value="TETRATRICOPEPTIDE REPEAT PROTEIN 6"/>
    <property type="match status" value="1"/>
</dbReference>
<dbReference type="AlphaFoldDB" id="A0A2T0WF70"/>
<accession>A0A2T0WF70</accession>
<evidence type="ECO:0000256" key="3">
    <source>
        <dbReference type="PROSITE-ProRule" id="PRU00339"/>
    </source>
</evidence>
<gene>
    <name evidence="4" type="ORF">CLV74_11611</name>
</gene>
<comment type="caution">
    <text evidence="4">The sequence shown here is derived from an EMBL/GenBank/DDBJ whole genome shotgun (WGS) entry which is preliminary data.</text>
</comment>
<feature type="repeat" description="TPR" evidence="3">
    <location>
        <begin position="80"/>
        <end position="113"/>
    </location>
</feature>
<dbReference type="SUPFAM" id="SSF48452">
    <property type="entry name" value="TPR-like"/>
    <property type="match status" value="1"/>
</dbReference>
<protein>
    <submittedName>
        <fullName evidence="4">TPR repeat protein</fullName>
    </submittedName>
</protein>
<evidence type="ECO:0000256" key="2">
    <source>
        <dbReference type="ARBA" id="ARBA00022803"/>
    </source>
</evidence>
<sequence length="190" mass="20759">MTYHRPMKDFGLMIVATAFLASCGTLGSSKLPENPYAPAVDYRGESVDGLLVGHRLLAAGEYELALNAFTRAAAEQGMTADVLGALGTANLQLGRLGQAEKQLREAIELDEDYFEAWNNLGVVLLETDRTPEAVQILRKAFALSNGDSDEIRDNLRLALAKFDNSQYTEEQNTYKLVGRGGGNYLLRTTP</sequence>
<keyword evidence="1" id="KW-0677">Repeat</keyword>